<dbReference type="CDD" id="cd12148">
    <property type="entry name" value="fungal_TF_MHR"/>
    <property type="match status" value="1"/>
</dbReference>
<dbReference type="Proteomes" id="UP000053831">
    <property type="component" value="Unassembled WGS sequence"/>
</dbReference>
<evidence type="ECO:0000256" key="2">
    <source>
        <dbReference type="ARBA" id="ARBA00023242"/>
    </source>
</evidence>
<evidence type="ECO:0000256" key="3">
    <source>
        <dbReference type="SAM" id="MobiDB-lite"/>
    </source>
</evidence>
<dbReference type="PANTHER" id="PTHR31001">
    <property type="entry name" value="UNCHARACTERIZED TRANSCRIPTIONAL REGULATORY PROTEIN"/>
    <property type="match status" value="1"/>
</dbReference>
<feature type="region of interest" description="Disordered" evidence="3">
    <location>
        <begin position="1"/>
        <end position="29"/>
    </location>
</feature>
<feature type="domain" description="Xylanolytic transcriptional activator regulatory" evidence="4">
    <location>
        <begin position="306"/>
        <end position="380"/>
    </location>
</feature>
<dbReference type="AlphaFoldDB" id="A0A0M8N699"/>
<dbReference type="GO" id="GO:0008270">
    <property type="term" value="F:zinc ion binding"/>
    <property type="evidence" value="ECO:0007669"/>
    <property type="project" value="InterPro"/>
</dbReference>
<feature type="region of interest" description="Disordered" evidence="3">
    <location>
        <begin position="51"/>
        <end position="75"/>
    </location>
</feature>
<dbReference type="OrthoDB" id="762982at2759"/>
<dbReference type="GO" id="GO:0003677">
    <property type="term" value="F:DNA binding"/>
    <property type="evidence" value="ECO:0007669"/>
    <property type="project" value="InterPro"/>
</dbReference>
<comment type="caution">
    <text evidence="5">The sequence shown here is derived from an EMBL/GenBank/DDBJ whole genome shotgun (WGS) entry which is preliminary data.</text>
</comment>
<organism evidence="5 6">
    <name type="scientific">Escovopsis weberi</name>
    <dbReference type="NCBI Taxonomy" id="150374"/>
    <lineage>
        <taxon>Eukaryota</taxon>
        <taxon>Fungi</taxon>
        <taxon>Dikarya</taxon>
        <taxon>Ascomycota</taxon>
        <taxon>Pezizomycotina</taxon>
        <taxon>Sordariomycetes</taxon>
        <taxon>Hypocreomycetidae</taxon>
        <taxon>Hypocreales</taxon>
        <taxon>Hypocreaceae</taxon>
        <taxon>Escovopsis</taxon>
    </lineage>
</organism>
<dbReference type="PANTHER" id="PTHR31001:SF49">
    <property type="entry name" value="ZN(II)2CYS6 TRANSCRIPTION FACTOR (EUROFUNG)"/>
    <property type="match status" value="1"/>
</dbReference>
<keyword evidence="6" id="KW-1185">Reference proteome</keyword>
<protein>
    <submittedName>
        <fullName evidence="5">Putative transcriptional regulatory protein</fullName>
    </submittedName>
</protein>
<evidence type="ECO:0000313" key="5">
    <source>
        <dbReference type="EMBL" id="KOS20850.1"/>
    </source>
</evidence>
<accession>A0A0M8N699</accession>
<gene>
    <name evidence="5" type="ORF">ESCO_004276</name>
</gene>
<proteinExistence type="predicted"/>
<feature type="region of interest" description="Disordered" evidence="3">
    <location>
        <begin position="621"/>
        <end position="658"/>
    </location>
</feature>
<feature type="compositionally biased region" description="Polar residues" evidence="3">
    <location>
        <begin position="638"/>
        <end position="657"/>
    </location>
</feature>
<dbReference type="SMART" id="SM00906">
    <property type="entry name" value="Fungal_trans"/>
    <property type="match status" value="1"/>
</dbReference>
<evidence type="ECO:0000256" key="1">
    <source>
        <dbReference type="ARBA" id="ARBA00004123"/>
    </source>
</evidence>
<feature type="compositionally biased region" description="Low complexity" evidence="3">
    <location>
        <begin position="51"/>
        <end position="63"/>
    </location>
</feature>
<sequence>MDTTTCSYASPIAPKKGQGQADASPDDMRNRIDRLESLVLLLMHGGPNTDAAAAGSGVSGSHSTADSGSVNNVLMGRDGKSQMVEDEEDEEHDSEDELAADMGLLKVDPFDQRKSMYFGRTHWHTILADITEIKDYFAHHMREVKVNYEHVKSSKPNVECDGPTLFLGAASATEVELRAQLPSKSVIIKLCSRFFNSIDDFVSIIHGPSFFNQLKKHWEDPTKTSTMWLAMLYGMLCLAMFNYHKTGDEPPEWKGQVLELAAEYRMRTVQCLIKADYTKPSEYTVEAMMLYLFGEYFSRWDSDTGIWLIVSLTTRIAFRMGYHRDAKWFPSLTPFQAEMRRRSWAMLRMTDIVTSQQLSLPSMIHELDCDAQIPNNYFDEDFHPDCKELPPPRPLTEPTPISYMILKSKLCFELGNILQAINRSGKGIPYEEVIRFDAKLRQIISETPPHLRLQKWEDSHDPVTLIVARYKADIFYQKIMCLLHRKYMVRARQNPRYALSRKRAIESSMQALCHLAKLHRESQSGRRLSSIAWFVKAIATKEFLQPAMLISLELHYDNVSRQTVPAPPTHEGNFLWSTEQRDKMMDSLDSAQKIWAGLAHTSMEAFKGAKIVEIMLKKIRDPDPSGEMPPAGSLPDWTESSSSDPDTGSRMPSTGLLNSPAVAGYDPLNLQFTPPPINAFSELDFSMPIVSDFAPEMDSIVRGPEMPPSMGLFQNMGNLPAQGDLIANFDWGAFENYTQMAPWGGEQNFNIYNPPERPTGHGYDAGMMNGQ</sequence>
<reference evidence="5 6" key="1">
    <citation type="submission" date="2015-07" db="EMBL/GenBank/DDBJ databases">
        <title>The genome of the fungus Escovopsis weberi, a specialized disease agent of ant agriculture.</title>
        <authorList>
            <person name="de Man T.J."/>
            <person name="Stajich J.E."/>
            <person name="Kubicek C.P."/>
            <person name="Chenthamara K."/>
            <person name="Atanasova L."/>
            <person name="Druzhinina I.S."/>
            <person name="Birnbaum S."/>
            <person name="Barribeau S.M."/>
            <person name="Teiling C."/>
            <person name="Suen G."/>
            <person name="Currie C."/>
            <person name="Gerardo N.M."/>
        </authorList>
    </citation>
    <scope>NUCLEOTIDE SEQUENCE [LARGE SCALE GENOMIC DNA]</scope>
</reference>
<dbReference type="GO" id="GO:0005634">
    <property type="term" value="C:nucleus"/>
    <property type="evidence" value="ECO:0007669"/>
    <property type="project" value="UniProtKB-SubCell"/>
</dbReference>
<dbReference type="EMBL" id="LGSR01000013">
    <property type="protein sequence ID" value="KOS20850.1"/>
    <property type="molecule type" value="Genomic_DNA"/>
</dbReference>
<evidence type="ECO:0000259" key="4">
    <source>
        <dbReference type="SMART" id="SM00906"/>
    </source>
</evidence>
<dbReference type="InterPro" id="IPR007219">
    <property type="entry name" value="XnlR_reg_dom"/>
</dbReference>
<evidence type="ECO:0000313" key="6">
    <source>
        <dbReference type="Proteomes" id="UP000053831"/>
    </source>
</evidence>
<dbReference type="STRING" id="150374.A0A0M8N699"/>
<comment type="subcellular location">
    <subcellularLocation>
        <location evidence="1">Nucleus</location>
    </subcellularLocation>
</comment>
<name>A0A0M8N699_ESCWE</name>
<dbReference type="Pfam" id="PF04082">
    <property type="entry name" value="Fungal_trans"/>
    <property type="match status" value="1"/>
</dbReference>
<dbReference type="InterPro" id="IPR050613">
    <property type="entry name" value="Sec_Metabolite_Reg"/>
</dbReference>
<dbReference type="GO" id="GO:0006351">
    <property type="term" value="P:DNA-templated transcription"/>
    <property type="evidence" value="ECO:0007669"/>
    <property type="project" value="InterPro"/>
</dbReference>
<keyword evidence="2" id="KW-0539">Nucleus</keyword>